<dbReference type="PROSITE" id="PS51462">
    <property type="entry name" value="NUDIX"/>
    <property type="match status" value="1"/>
</dbReference>
<dbReference type="EC" id="3.6.1.-" evidence="3"/>
<evidence type="ECO:0000313" key="5">
    <source>
        <dbReference type="EMBL" id="HAE93617.1"/>
    </source>
</evidence>
<dbReference type="GeneID" id="92499561"/>
<evidence type="ECO:0000256" key="1">
    <source>
        <dbReference type="ARBA" id="ARBA00001946"/>
    </source>
</evidence>
<dbReference type="GO" id="GO:0006753">
    <property type="term" value="P:nucleoside phosphate metabolic process"/>
    <property type="evidence" value="ECO:0007669"/>
    <property type="project" value="TreeGrafter"/>
</dbReference>
<dbReference type="InterPro" id="IPR020084">
    <property type="entry name" value="NUDIX_hydrolase_CS"/>
</dbReference>
<dbReference type="PROSITE" id="PS00893">
    <property type="entry name" value="NUDIX_BOX"/>
    <property type="match status" value="1"/>
</dbReference>
<protein>
    <recommendedName>
        <fullName evidence="3">RNA pyrophosphohydrolase</fullName>
        <ecNumber evidence="3">3.6.1.-</ecNumber>
    </recommendedName>
    <alternativeName>
        <fullName evidence="3">(Di)nucleoside polyphosphate hydrolase</fullName>
    </alternativeName>
</protein>
<dbReference type="AlphaFoldDB" id="A0A059EBA2"/>
<reference evidence="7 8" key="1">
    <citation type="journal article" date="2014" name="Antonie Van Leeuwenhoek">
        <title>Hyphomonas beringensis sp. nov. and Hyphomonas chukchiensis sp. nov., isolated from surface seawater of the Bering Sea and Chukchi Sea.</title>
        <authorList>
            <person name="Li C."/>
            <person name="Lai Q."/>
            <person name="Li G."/>
            <person name="Dong C."/>
            <person name="Wang J."/>
            <person name="Liao Y."/>
            <person name="Shao Z."/>
        </authorList>
    </citation>
    <scope>NUCLEOTIDE SEQUENCE [LARGE SCALE GENOMIC DNA]</scope>
    <source>
        <strain evidence="7 8">22II1-22F38</strain>
    </source>
</reference>
<dbReference type="NCBIfam" id="NF001938">
    <property type="entry name" value="PRK00714.1-5"/>
    <property type="match status" value="1"/>
</dbReference>
<dbReference type="STRING" id="1280948.HY36_02185"/>
<comment type="caution">
    <text evidence="7">The sequence shown here is derived from an EMBL/GenBank/DDBJ whole genome shotgun (WGS) entry which is preliminary data.</text>
</comment>
<proteinExistence type="inferred from homology"/>
<dbReference type="InterPro" id="IPR015797">
    <property type="entry name" value="NUDIX_hydrolase-like_dom_sf"/>
</dbReference>
<organism evidence="7 8">
    <name type="scientific">Hyphomonas atlantica</name>
    <dbReference type="NCBI Taxonomy" id="1280948"/>
    <lineage>
        <taxon>Bacteria</taxon>
        <taxon>Pseudomonadati</taxon>
        <taxon>Pseudomonadota</taxon>
        <taxon>Alphaproteobacteria</taxon>
        <taxon>Hyphomonadales</taxon>
        <taxon>Hyphomonadaceae</taxon>
        <taxon>Hyphomonas</taxon>
    </lineage>
</organism>
<dbReference type="Proteomes" id="UP000024547">
    <property type="component" value="Unassembled WGS sequence"/>
</dbReference>
<comment type="cofactor">
    <cofactor evidence="1">
        <name>Mg(2+)</name>
        <dbReference type="ChEBI" id="CHEBI:18420"/>
    </cofactor>
</comment>
<feature type="domain" description="Nudix hydrolase" evidence="4">
    <location>
        <begin position="10"/>
        <end position="154"/>
    </location>
</feature>
<dbReference type="Proteomes" id="UP000263957">
    <property type="component" value="Unassembled WGS sequence"/>
</dbReference>
<evidence type="ECO:0000256" key="3">
    <source>
        <dbReference type="HAMAP-Rule" id="MF_00298"/>
    </source>
</evidence>
<evidence type="ECO:0000256" key="2">
    <source>
        <dbReference type="ARBA" id="ARBA00022801"/>
    </source>
</evidence>
<feature type="short sequence motif" description="Nudix box" evidence="3">
    <location>
        <begin position="45"/>
        <end position="66"/>
    </location>
</feature>
<dbReference type="PANTHER" id="PTHR11839">
    <property type="entry name" value="UDP/ADP-SUGAR PYROPHOSPHATASE"/>
    <property type="match status" value="1"/>
</dbReference>
<evidence type="ECO:0000313" key="10">
    <source>
        <dbReference type="Proteomes" id="UP000263957"/>
    </source>
</evidence>
<dbReference type="NCBIfam" id="NF001936">
    <property type="entry name" value="PRK00714.1-3"/>
    <property type="match status" value="1"/>
</dbReference>
<dbReference type="RefSeq" id="WP_035547556.1">
    <property type="nucleotide sequence ID" value="NZ_AWFH01000001.1"/>
</dbReference>
<keyword evidence="8" id="KW-1185">Reference proteome</keyword>
<dbReference type="InterPro" id="IPR022927">
    <property type="entry name" value="RppH"/>
</dbReference>
<dbReference type="Gene3D" id="3.90.79.10">
    <property type="entry name" value="Nucleoside Triphosphate Pyrophosphohydrolase"/>
    <property type="match status" value="1"/>
</dbReference>
<dbReference type="InterPro" id="IPR000086">
    <property type="entry name" value="NUDIX_hydrolase_dom"/>
</dbReference>
<evidence type="ECO:0000313" key="8">
    <source>
        <dbReference type="Proteomes" id="UP000024547"/>
    </source>
</evidence>
<dbReference type="EMBL" id="DMBR01000105">
    <property type="protein sequence ID" value="HAE93617.1"/>
    <property type="molecule type" value="Genomic_DNA"/>
</dbReference>
<dbReference type="GO" id="GO:0019693">
    <property type="term" value="P:ribose phosphate metabolic process"/>
    <property type="evidence" value="ECO:0007669"/>
    <property type="project" value="TreeGrafter"/>
</dbReference>
<dbReference type="GO" id="GO:0034432">
    <property type="term" value="F:bis(5'-adenosyl)-pentaphosphatase activity"/>
    <property type="evidence" value="ECO:0007669"/>
    <property type="project" value="TreeGrafter"/>
</dbReference>
<dbReference type="Proteomes" id="UP000259173">
    <property type="component" value="Unassembled WGS sequence"/>
</dbReference>
<keyword evidence="2 3" id="KW-0378">Hydrolase</keyword>
<name>A0A059EBA2_9PROT</name>
<evidence type="ECO:0000313" key="7">
    <source>
        <dbReference type="EMBL" id="KCZ65214.1"/>
    </source>
</evidence>
<gene>
    <name evidence="3" type="primary">rppH</name>
    <name evidence="3" type="synonym">nudH</name>
    <name evidence="5" type="ORF">DCG65_03595</name>
    <name evidence="6" type="ORF">DD728_03525</name>
    <name evidence="7" type="ORF">HY36_02185</name>
</gene>
<dbReference type="eggNOG" id="COG0494">
    <property type="taxonomic scope" value="Bacteria"/>
</dbReference>
<comment type="cofactor">
    <cofactor evidence="3">
        <name>a divalent metal cation</name>
        <dbReference type="ChEBI" id="CHEBI:60240"/>
    </cofactor>
</comment>
<dbReference type="SUPFAM" id="SSF55811">
    <property type="entry name" value="Nudix"/>
    <property type="match status" value="1"/>
</dbReference>
<reference evidence="9 10" key="2">
    <citation type="journal article" date="2018" name="Nat. Biotechnol.">
        <title>A standardized bacterial taxonomy based on genome phylogeny substantially revises the tree of life.</title>
        <authorList>
            <person name="Parks D.H."/>
            <person name="Chuvochina M."/>
            <person name="Waite D.W."/>
            <person name="Rinke C."/>
            <person name="Skarshewski A."/>
            <person name="Chaumeil P.A."/>
            <person name="Hugenholtz P."/>
        </authorList>
    </citation>
    <scope>NUCLEOTIDE SEQUENCE [LARGE SCALE GENOMIC DNA]</scope>
    <source>
        <strain evidence="6">UBA10378</strain>
        <strain evidence="5">UBA8557</strain>
    </source>
</reference>
<dbReference type="HAMAP" id="MF_00298">
    <property type="entry name" value="Nudix_RppH"/>
    <property type="match status" value="1"/>
</dbReference>
<evidence type="ECO:0000259" key="4">
    <source>
        <dbReference type="PROSITE" id="PS51462"/>
    </source>
</evidence>
<comment type="function">
    <text evidence="3">Accelerates the degradation of transcripts by removing pyrophosphate from the 5'-end of triphosphorylated RNA, leading to a more labile monophosphorylated state that can stimulate subsequent ribonuclease cleavage.</text>
</comment>
<dbReference type="CDD" id="cd03671">
    <property type="entry name" value="NUDIX_Ap4A_hydrolase_plant_like"/>
    <property type="match status" value="1"/>
</dbReference>
<dbReference type="PANTHER" id="PTHR11839:SF22">
    <property type="entry name" value="NUDIX HYDROLASE 26, CHLOROPLASTIC"/>
    <property type="match status" value="1"/>
</dbReference>
<evidence type="ECO:0000313" key="6">
    <source>
        <dbReference type="EMBL" id="HBQ47948.1"/>
    </source>
</evidence>
<dbReference type="GO" id="GO:0008893">
    <property type="term" value="F:guanosine-3',5'-bis(diphosphate) 3'-diphosphatase activity"/>
    <property type="evidence" value="ECO:0007669"/>
    <property type="project" value="TreeGrafter"/>
</dbReference>
<dbReference type="EMBL" id="DOGS01000072">
    <property type="protein sequence ID" value="HBQ47948.1"/>
    <property type="molecule type" value="Genomic_DNA"/>
</dbReference>
<dbReference type="PATRIC" id="fig|1280948.3.peg.430"/>
<dbReference type="Pfam" id="PF00293">
    <property type="entry name" value="NUDIX"/>
    <property type="match status" value="1"/>
</dbReference>
<dbReference type="EMBL" id="AWFH01000001">
    <property type="protein sequence ID" value="KCZ65214.1"/>
    <property type="molecule type" value="Genomic_DNA"/>
</dbReference>
<accession>A0A059EBA2</accession>
<sequence>MSVTIPDPDLYRPNVGLAVFSKAGHVFIGRRINGRGAFQWQMPQGGIDKGETPLVGALRELEEEVGIPDKLVDVLEETSDWLYYDFPHDVKKRLPGPYIGQRQKWFALRFKGSDSDVRLDRHTPEFDAWRWARLEEVPSMVVPFKRMVYSEVAERFRTWCEPVPGHKETQG</sequence>
<comment type="similarity">
    <text evidence="3">Belongs to the Nudix hydrolase family. RppH subfamily.</text>
</comment>
<dbReference type="OrthoDB" id="9816040at2"/>
<evidence type="ECO:0000313" key="9">
    <source>
        <dbReference type="Proteomes" id="UP000259173"/>
    </source>
</evidence>